<accession>A0AAE0Z6P8</accession>
<reference evidence="5" key="1">
    <citation type="journal article" date="2023" name="G3 (Bethesda)">
        <title>A reference genome for the long-term kleptoplast-retaining sea slug Elysia crispata morphotype clarki.</title>
        <authorList>
            <person name="Eastman K.E."/>
            <person name="Pendleton A.L."/>
            <person name="Shaikh M.A."/>
            <person name="Suttiyut T."/>
            <person name="Ogas R."/>
            <person name="Tomko P."/>
            <person name="Gavelis G."/>
            <person name="Widhalm J.R."/>
            <person name="Wisecaver J.H."/>
        </authorList>
    </citation>
    <scope>NUCLEOTIDE SEQUENCE</scope>
    <source>
        <strain evidence="5">ECLA1</strain>
    </source>
</reference>
<dbReference type="EMBL" id="JAWDGP010004507">
    <property type="protein sequence ID" value="KAK3763730.1"/>
    <property type="molecule type" value="Genomic_DNA"/>
</dbReference>
<evidence type="ECO:0000313" key="5">
    <source>
        <dbReference type="EMBL" id="KAK3763730.1"/>
    </source>
</evidence>
<dbReference type="Gene3D" id="3.40.50.300">
    <property type="entry name" value="P-loop containing nucleotide triphosphate hydrolases"/>
    <property type="match status" value="1"/>
</dbReference>
<dbReference type="Proteomes" id="UP001283361">
    <property type="component" value="Unassembled WGS sequence"/>
</dbReference>
<proteinExistence type="inferred from homology"/>
<evidence type="ECO:0000256" key="3">
    <source>
        <dbReference type="SAM" id="MobiDB-lite"/>
    </source>
</evidence>
<dbReference type="GO" id="GO:0008146">
    <property type="term" value="F:sulfotransferase activity"/>
    <property type="evidence" value="ECO:0007669"/>
    <property type="project" value="InterPro"/>
</dbReference>
<organism evidence="5 6">
    <name type="scientific">Elysia crispata</name>
    <name type="common">lettuce slug</name>
    <dbReference type="NCBI Taxonomy" id="231223"/>
    <lineage>
        <taxon>Eukaryota</taxon>
        <taxon>Metazoa</taxon>
        <taxon>Spiralia</taxon>
        <taxon>Lophotrochozoa</taxon>
        <taxon>Mollusca</taxon>
        <taxon>Gastropoda</taxon>
        <taxon>Heterobranchia</taxon>
        <taxon>Euthyneura</taxon>
        <taxon>Panpulmonata</taxon>
        <taxon>Sacoglossa</taxon>
        <taxon>Placobranchoidea</taxon>
        <taxon>Plakobranchidae</taxon>
        <taxon>Elysia</taxon>
    </lineage>
</organism>
<dbReference type="SUPFAM" id="SSF52540">
    <property type="entry name" value="P-loop containing nucleoside triphosphate hydrolases"/>
    <property type="match status" value="1"/>
</dbReference>
<dbReference type="InterPro" id="IPR027417">
    <property type="entry name" value="P-loop_NTPase"/>
</dbReference>
<name>A0AAE0Z6P8_9GAST</name>
<comment type="similarity">
    <text evidence="1">Belongs to the sulfotransferase 1 family.</text>
</comment>
<keyword evidence="6" id="KW-1185">Reference proteome</keyword>
<keyword evidence="2" id="KW-0808">Transferase</keyword>
<evidence type="ECO:0000259" key="4">
    <source>
        <dbReference type="Pfam" id="PF00685"/>
    </source>
</evidence>
<comment type="caution">
    <text evidence="5">The sequence shown here is derived from an EMBL/GenBank/DDBJ whole genome shotgun (WGS) entry which is preliminary data.</text>
</comment>
<evidence type="ECO:0000313" key="6">
    <source>
        <dbReference type="Proteomes" id="UP001283361"/>
    </source>
</evidence>
<dbReference type="AlphaFoldDB" id="A0AAE0Z6P8"/>
<protein>
    <recommendedName>
        <fullName evidence="4">Sulfotransferase domain-containing protein</fullName>
    </recommendedName>
</protein>
<dbReference type="InterPro" id="IPR000863">
    <property type="entry name" value="Sulfotransferase_dom"/>
</dbReference>
<evidence type="ECO:0000256" key="1">
    <source>
        <dbReference type="ARBA" id="ARBA00005771"/>
    </source>
</evidence>
<evidence type="ECO:0000256" key="2">
    <source>
        <dbReference type="ARBA" id="ARBA00022679"/>
    </source>
</evidence>
<dbReference type="Pfam" id="PF00685">
    <property type="entry name" value="Sulfotransfer_1"/>
    <property type="match status" value="1"/>
</dbReference>
<sequence>MTSTYKNNNGTAEQATNQTMEPVRPDLSAPDPANPFYFPDFAIPTGLELNGYQVMKCPVRDDPLTQVQEVQSLTMREDDVIITAYPKCGTHWVAEILYMLTSGQTASYGKTKEYNMLEFCDDLTAVDNLPSPRVLNSHLVMAHLPQDLVDKRVKLVHLIRNSKDTAVSLYHHMKQSATEKFTFDNFLKGYSCNKYNGYHHQFFYLRQMAEFEKSHPGHPIMHIHYEDLKEDPASIIKTLSEFVNHPASDDFCQKVASACSFTNMKKADDTRGLPEKLQEAIKKRLNFYRKGVVGDWKSQFNVAQNEMFDQFLAEQRQKGFGFKPRGEF</sequence>
<gene>
    <name evidence="5" type="ORF">RRG08_021402</name>
</gene>
<dbReference type="PANTHER" id="PTHR11783">
    <property type="entry name" value="SULFOTRANSFERASE SULT"/>
    <property type="match status" value="1"/>
</dbReference>
<feature type="compositionally biased region" description="Polar residues" evidence="3">
    <location>
        <begin position="1"/>
        <end position="20"/>
    </location>
</feature>
<feature type="domain" description="Sulfotransferase" evidence="4">
    <location>
        <begin position="78"/>
        <end position="315"/>
    </location>
</feature>
<feature type="region of interest" description="Disordered" evidence="3">
    <location>
        <begin position="1"/>
        <end position="27"/>
    </location>
</feature>